<reference evidence="3" key="1">
    <citation type="journal article" date="2017" name="Nat. Ecol. Evol.">
        <title>Genome expansion and lineage-specific genetic innovations in the forest pathogenic fungi Armillaria.</title>
        <authorList>
            <person name="Sipos G."/>
            <person name="Prasanna A.N."/>
            <person name="Walter M.C."/>
            <person name="O'Connor E."/>
            <person name="Balint B."/>
            <person name="Krizsan K."/>
            <person name="Kiss B."/>
            <person name="Hess J."/>
            <person name="Varga T."/>
            <person name="Slot J."/>
            <person name="Riley R."/>
            <person name="Boka B."/>
            <person name="Rigling D."/>
            <person name="Barry K."/>
            <person name="Lee J."/>
            <person name="Mihaltcheva S."/>
            <person name="LaButti K."/>
            <person name="Lipzen A."/>
            <person name="Waldron R."/>
            <person name="Moloney N.M."/>
            <person name="Sperisen C."/>
            <person name="Kredics L."/>
            <person name="Vagvoelgyi C."/>
            <person name="Patrignani A."/>
            <person name="Fitzpatrick D."/>
            <person name="Nagy I."/>
            <person name="Doyle S."/>
            <person name="Anderson J.B."/>
            <person name="Grigoriev I.V."/>
            <person name="Gueldener U."/>
            <person name="Muensterkoetter M."/>
            <person name="Nagy L.G."/>
        </authorList>
    </citation>
    <scope>NUCLEOTIDE SEQUENCE [LARGE SCALE GENOMIC DNA]</scope>
    <source>
        <strain evidence="3">C18/9</strain>
    </source>
</reference>
<dbReference type="OMA" id="WDTSAIP"/>
<protein>
    <submittedName>
        <fullName evidence="2">Uncharacterized protein</fullName>
    </submittedName>
</protein>
<dbReference type="EMBL" id="FUEG01000008">
    <property type="protein sequence ID" value="SJL07466.1"/>
    <property type="molecule type" value="Genomic_DNA"/>
</dbReference>
<sequence>MFSLVALFSAFFFAVVVAYPASKPQELMVWSPTITSPTSSTNWYTGTLHNVTWDNTGMPDEVKNTTGLLLLGHQTNGSENLDINHPLANKFPLSRGWVLCTMPNDTEPRSDYMVVLFGDSGNTSPPFNVSAAQ</sequence>
<name>A0A284RFD8_ARMOS</name>
<organism evidence="2 3">
    <name type="scientific">Armillaria ostoyae</name>
    <name type="common">Armillaria root rot fungus</name>
    <dbReference type="NCBI Taxonomy" id="47428"/>
    <lineage>
        <taxon>Eukaryota</taxon>
        <taxon>Fungi</taxon>
        <taxon>Dikarya</taxon>
        <taxon>Basidiomycota</taxon>
        <taxon>Agaricomycotina</taxon>
        <taxon>Agaricomycetes</taxon>
        <taxon>Agaricomycetidae</taxon>
        <taxon>Agaricales</taxon>
        <taxon>Marasmiineae</taxon>
        <taxon>Physalacriaceae</taxon>
        <taxon>Armillaria</taxon>
    </lineage>
</organism>
<feature type="signal peptide" evidence="1">
    <location>
        <begin position="1"/>
        <end position="18"/>
    </location>
</feature>
<evidence type="ECO:0000313" key="3">
    <source>
        <dbReference type="Proteomes" id="UP000219338"/>
    </source>
</evidence>
<feature type="chain" id="PRO_5012538031" evidence="1">
    <location>
        <begin position="19"/>
        <end position="133"/>
    </location>
</feature>
<dbReference type="STRING" id="47428.A0A284RFD8"/>
<proteinExistence type="predicted"/>
<keyword evidence="1" id="KW-0732">Signal</keyword>
<dbReference type="OrthoDB" id="3199367at2759"/>
<dbReference type="Proteomes" id="UP000219338">
    <property type="component" value="Unassembled WGS sequence"/>
</dbReference>
<gene>
    <name evidence="2" type="ORF">ARMOST_10816</name>
</gene>
<dbReference type="AlphaFoldDB" id="A0A284RFD8"/>
<keyword evidence="3" id="KW-1185">Reference proteome</keyword>
<evidence type="ECO:0000256" key="1">
    <source>
        <dbReference type="SAM" id="SignalP"/>
    </source>
</evidence>
<evidence type="ECO:0000313" key="2">
    <source>
        <dbReference type="EMBL" id="SJL07466.1"/>
    </source>
</evidence>
<accession>A0A284RFD8</accession>